<dbReference type="EMBL" id="JBHULV010000008">
    <property type="protein sequence ID" value="MFD2730653.1"/>
    <property type="molecule type" value="Genomic_DNA"/>
</dbReference>
<sequence length="194" mass="20830">MKKNLLLLAFVGILFAFAPAADVYKVDLSKSKIEWIGAKVTGKHNGEIKLASGVLNAKGNKLDGGNFEMDMTSMTCIDLDASNGNKLLGHLKSDDFFSVEKNPTSKFVITKVQNTGVDKATITGNLTIKGITNAISFPASIKQKDGVLVAVANGVKINRTKFDIKYGSKSFIDGLGDKAIDDEFTLNITLLAKK</sequence>
<protein>
    <submittedName>
        <fullName evidence="3">YceI family protein</fullName>
    </submittedName>
</protein>
<dbReference type="InterPro" id="IPR007372">
    <property type="entry name" value="Lipid/polyisoprenoid-bd_YceI"/>
</dbReference>
<evidence type="ECO:0000259" key="2">
    <source>
        <dbReference type="SMART" id="SM00867"/>
    </source>
</evidence>
<evidence type="ECO:0000313" key="3">
    <source>
        <dbReference type="EMBL" id="MFD2730653.1"/>
    </source>
</evidence>
<dbReference type="Pfam" id="PF04264">
    <property type="entry name" value="YceI"/>
    <property type="match status" value="1"/>
</dbReference>
<dbReference type="PANTHER" id="PTHR34406:SF1">
    <property type="entry name" value="PROTEIN YCEI"/>
    <property type="match status" value="1"/>
</dbReference>
<dbReference type="InterPro" id="IPR036761">
    <property type="entry name" value="TTHA0802/YceI-like_sf"/>
</dbReference>
<organism evidence="3 4">
    <name type="scientific">Pedobacter alpinus</name>
    <dbReference type="NCBI Taxonomy" id="1590643"/>
    <lineage>
        <taxon>Bacteria</taxon>
        <taxon>Pseudomonadati</taxon>
        <taxon>Bacteroidota</taxon>
        <taxon>Sphingobacteriia</taxon>
        <taxon>Sphingobacteriales</taxon>
        <taxon>Sphingobacteriaceae</taxon>
        <taxon>Pedobacter</taxon>
    </lineage>
</organism>
<evidence type="ECO:0000313" key="4">
    <source>
        <dbReference type="Proteomes" id="UP001597546"/>
    </source>
</evidence>
<comment type="caution">
    <text evidence="3">The sequence shown here is derived from an EMBL/GenBank/DDBJ whole genome shotgun (WGS) entry which is preliminary data.</text>
</comment>
<accession>A0ABW5TQC6</accession>
<keyword evidence="4" id="KW-1185">Reference proteome</keyword>
<dbReference type="RefSeq" id="WP_379040552.1">
    <property type="nucleotide sequence ID" value="NZ_JBHSKW010000005.1"/>
</dbReference>
<feature type="signal peptide" evidence="1">
    <location>
        <begin position="1"/>
        <end position="20"/>
    </location>
</feature>
<keyword evidence="1" id="KW-0732">Signal</keyword>
<feature type="chain" id="PRO_5047109422" evidence="1">
    <location>
        <begin position="21"/>
        <end position="194"/>
    </location>
</feature>
<dbReference type="PANTHER" id="PTHR34406">
    <property type="entry name" value="PROTEIN YCEI"/>
    <property type="match status" value="1"/>
</dbReference>
<evidence type="ECO:0000256" key="1">
    <source>
        <dbReference type="SAM" id="SignalP"/>
    </source>
</evidence>
<dbReference type="SMART" id="SM00867">
    <property type="entry name" value="YceI"/>
    <property type="match status" value="1"/>
</dbReference>
<name>A0ABW5TQC6_9SPHI</name>
<proteinExistence type="predicted"/>
<feature type="domain" description="Lipid/polyisoprenoid-binding YceI-like" evidence="2">
    <location>
        <begin position="23"/>
        <end position="193"/>
    </location>
</feature>
<dbReference type="Proteomes" id="UP001597546">
    <property type="component" value="Unassembled WGS sequence"/>
</dbReference>
<dbReference type="Gene3D" id="2.40.128.110">
    <property type="entry name" value="Lipid/polyisoprenoid-binding, YceI-like"/>
    <property type="match status" value="1"/>
</dbReference>
<dbReference type="SUPFAM" id="SSF101874">
    <property type="entry name" value="YceI-like"/>
    <property type="match status" value="1"/>
</dbReference>
<reference evidence="4" key="1">
    <citation type="journal article" date="2019" name="Int. J. Syst. Evol. Microbiol.">
        <title>The Global Catalogue of Microorganisms (GCM) 10K type strain sequencing project: providing services to taxonomists for standard genome sequencing and annotation.</title>
        <authorList>
            <consortium name="The Broad Institute Genomics Platform"/>
            <consortium name="The Broad Institute Genome Sequencing Center for Infectious Disease"/>
            <person name="Wu L."/>
            <person name="Ma J."/>
        </authorList>
    </citation>
    <scope>NUCLEOTIDE SEQUENCE [LARGE SCALE GENOMIC DNA]</scope>
    <source>
        <strain evidence="4">KCTC 42456</strain>
    </source>
</reference>
<gene>
    <name evidence="3" type="ORF">ACFSSE_02960</name>
</gene>